<dbReference type="Pfam" id="PF07631">
    <property type="entry name" value="PSD4"/>
    <property type="match status" value="1"/>
</dbReference>
<dbReference type="RefSeq" id="WP_146453721.1">
    <property type="nucleotide sequence ID" value="NZ_SJPW01000001.1"/>
</dbReference>
<dbReference type="GO" id="GO:0009055">
    <property type="term" value="F:electron transfer activity"/>
    <property type="evidence" value="ECO:0007669"/>
    <property type="project" value="InterPro"/>
</dbReference>
<organism evidence="9 10">
    <name type="scientific">Rubripirellula tenax</name>
    <dbReference type="NCBI Taxonomy" id="2528015"/>
    <lineage>
        <taxon>Bacteria</taxon>
        <taxon>Pseudomonadati</taxon>
        <taxon>Planctomycetota</taxon>
        <taxon>Planctomycetia</taxon>
        <taxon>Pirellulales</taxon>
        <taxon>Pirellulaceae</taxon>
        <taxon>Rubripirellula</taxon>
    </lineage>
</organism>
<feature type="domain" description="Cytochrome C Planctomycete-type" evidence="7">
    <location>
        <begin position="36"/>
        <end position="87"/>
    </location>
</feature>
<comment type="caution">
    <text evidence="9">The sequence shown here is derived from an EMBL/GenBank/DDBJ whole genome shotgun (WGS) entry which is preliminary data.</text>
</comment>
<dbReference type="Proteomes" id="UP000318288">
    <property type="component" value="Unassembled WGS sequence"/>
</dbReference>
<evidence type="ECO:0000259" key="7">
    <source>
        <dbReference type="Pfam" id="PF07635"/>
    </source>
</evidence>
<dbReference type="Pfam" id="PF07637">
    <property type="entry name" value="PSD5"/>
    <property type="match status" value="1"/>
</dbReference>
<dbReference type="InterPro" id="IPR013036">
    <property type="entry name" value="DUF1587"/>
</dbReference>
<evidence type="ECO:0000259" key="8">
    <source>
        <dbReference type="Pfam" id="PF07637"/>
    </source>
</evidence>
<feature type="domain" description="DUF1587" evidence="4">
    <location>
        <begin position="120"/>
        <end position="184"/>
    </location>
</feature>
<dbReference type="Pfam" id="PF07627">
    <property type="entry name" value="PSCyt3"/>
    <property type="match status" value="1"/>
</dbReference>
<feature type="domain" description="DUF1585" evidence="3">
    <location>
        <begin position="743"/>
        <end position="815"/>
    </location>
</feature>
<dbReference type="OrthoDB" id="175242at2"/>
<dbReference type="InterPro" id="IPR011429">
    <property type="entry name" value="Cyt_c_Planctomycete-type"/>
</dbReference>
<dbReference type="Pfam" id="PF07635">
    <property type="entry name" value="PSCyt1"/>
    <property type="match status" value="1"/>
</dbReference>
<evidence type="ECO:0000259" key="3">
    <source>
        <dbReference type="Pfam" id="PF07624"/>
    </source>
</evidence>
<evidence type="ECO:0000259" key="4">
    <source>
        <dbReference type="Pfam" id="PF07626"/>
    </source>
</evidence>
<evidence type="ECO:0000259" key="5">
    <source>
        <dbReference type="Pfam" id="PF07627"/>
    </source>
</evidence>
<reference evidence="9 10" key="1">
    <citation type="submission" date="2019-02" db="EMBL/GenBank/DDBJ databases">
        <title>Deep-cultivation of Planctomycetes and their phenomic and genomic characterization uncovers novel biology.</title>
        <authorList>
            <person name="Wiegand S."/>
            <person name="Jogler M."/>
            <person name="Boedeker C."/>
            <person name="Pinto D."/>
            <person name="Vollmers J."/>
            <person name="Rivas-Marin E."/>
            <person name="Kohn T."/>
            <person name="Peeters S.H."/>
            <person name="Heuer A."/>
            <person name="Rast P."/>
            <person name="Oberbeckmann S."/>
            <person name="Bunk B."/>
            <person name="Jeske O."/>
            <person name="Meyerdierks A."/>
            <person name="Storesund J.E."/>
            <person name="Kallscheuer N."/>
            <person name="Luecker S."/>
            <person name="Lage O.M."/>
            <person name="Pohl T."/>
            <person name="Merkel B.J."/>
            <person name="Hornburger P."/>
            <person name="Mueller R.-W."/>
            <person name="Bruemmer F."/>
            <person name="Labrenz M."/>
            <person name="Spormann A.M."/>
            <person name="Op Den Camp H."/>
            <person name="Overmann J."/>
            <person name="Amann R."/>
            <person name="Jetten M.S.M."/>
            <person name="Mascher T."/>
            <person name="Medema M.H."/>
            <person name="Devos D.P."/>
            <person name="Kaster A.-K."/>
            <person name="Ovreas L."/>
            <person name="Rohde M."/>
            <person name="Galperin M.Y."/>
            <person name="Jogler C."/>
        </authorList>
    </citation>
    <scope>NUCLEOTIDE SEQUENCE [LARGE SCALE GENOMIC DNA]</scope>
    <source>
        <strain evidence="9 10">Poly51</strain>
    </source>
</reference>
<dbReference type="Pfam" id="PF07624">
    <property type="entry name" value="PSD2"/>
    <property type="match status" value="1"/>
</dbReference>
<dbReference type="Pfam" id="PF07626">
    <property type="entry name" value="PSD3"/>
    <property type="match status" value="1"/>
</dbReference>
<dbReference type="AlphaFoldDB" id="A0A5C6FJB9"/>
<gene>
    <name evidence="9" type="ORF">Poly51_04230</name>
</gene>
<dbReference type="InterPro" id="IPR013043">
    <property type="entry name" value="DUF1595"/>
</dbReference>
<evidence type="ECO:0000256" key="1">
    <source>
        <dbReference type="SAM" id="MobiDB-lite"/>
    </source>
</evidence>
<evidence type="ECO:0000256" key="2">
    <source>
        <dbReference type="SAM" id="SignalP"/>
    </source>
</evidence>
<dbReference type="InterPro" id="IPR036909">
    <property type="entry name" value="Cyt_c-like_dom_sf"/>
</dbReference>
<feature type="domain" description="DUF1595" evidence="8">
    <location>
        <begin position="395"/>
        <end position="455"/>
    </location>
</feature>
<dbReference type="SUPFAM" id="SSF46626">
    <property type="entry name" value="Cytochrome c"/>
    <property type="match status" value="1"/>
</dbReference>
<keyword evidence="10" id="KW-1185">Reference proteome</keyword>
<name>A0A5C6FJB9_9BACT</name>
<dbReference type="EMBL" id="SJPW01000001">
    <property type="protein sequence ID" value="TWU60149.1"/>
    <property type="molecule type" value="Genomic_DNA"/>
</dbReference>
<sequence length="819" mass="91198" precursor="true">MRFAVLFVFVFTAIQATVAADDRELAVASKFFADHCADCHSAAVTEGGLDLSLVDDNFDDNFDDAQTLGTWVRIFDRVRTGEMPPADAGALDESEIAVFVDAVQPALTAASRRQSQTVMRRLNRAEYQNTMNDLFGTHLDLTGLLPEDGLSHEFDNVGEALGISPVHLQGYLAAVDAVLTAAIADTTSQPERTSIRVSYVETREGEKHIGEVWKQLDDGAVVFFQDFGYPTGMLRGTEVDVAGWYRLRVTGYAYQARRPITFRLGGTSFKPGSTKPTYTYASLPPIESTDGRPSTFEMRVWLEPGYMVEITPWGLTTNEYNIRKQGVRSYPGPGLAINHVEVEGPMIADWPGRGHELVFGGLDRREKEPSNPSAKTKKWNRPEFQIESATPTDDARRVLQRIATRAFRRPIDAPQLDSYVSLFEAEMAVGESVESSLRTAIAAIFCSTDFIYFSEKVGLLDDHALAARLSYFLTRTSPDDALRASADAGELTSDPNAIVRHARRLMADERHGRFISDFADAWLNLRDMEQTSPDQKLFPEYDMFLQDSAIKETRAFVDAMFSENLPVRHVVKSDIAFLNNRLAKHYQFGLGEMETIDTPELRRVRLPADSVRGGLMTQASVLKVSANGTNTSPIVRGVWVMHRILGQTPPPPPAGIVGVEPDIRGASTLRELLDKHRDSDTCRNCHAMIDPPGFALENFNPIGGYRVRFRSLGAGDRISKQVNNRKVQYRLGPPVDASGQLLDGRRFTDFVEFRDMIARDDDTLARSLITKLLTFATGREMGFADRSMIDDLVDRSRSGGHRVGDMILWVVSSDAMRRK</sequence>
<dbReference type="InterPro" id="IPR013039">
    <property type="entry name" value="DUF1588"/>
</dbReference>
<feature type="chain" id="PRO_5022922039" description="Planctomycete cytochrome C" evidence="2">
    <location>
        <begin position="20"/>
        <end position="819"/>
    </location>
</feature>
<feature type="domain" description="DUF1592" evidence="6">
    <location>
        <begin position="460"/>
        <end position="587"/>
    </location>
</feature>
<feature type="signal peptide" evidence="2">
    <location>
        <begin position="1"/>
        <end position="19"/>
    </location>
</feature>
<protein>
    <recommendedName>
        <fullName evidence="11">Planctomycete cytochrome C</fullName>
    </recommendedName>
</protein>
<feature type="region of interest" description="Disordered" evidence="1">
    <location>
        <begin position="363"/>
        <end position="382"/>
    </location>
</feature>
<accession>A0A5C6FJB9</accession>
<proteinExistence type="predicted"/>
<evidence type="ECO:0000313" key="10">
    <source>
        <dbReference type="Proteomes" id="UP000318288"/>
    </source>
</evidence>
<dbReference type="InterPro" id="IPR013042">
    <property type="entry name" value="DUF1592"/>
</dbReference>
<dbReference type="InterPro" id="IPR011478">
    <property type="entry name" value="DUF1585"/>
</dbReference>
<keyword evidence="2" id="KW-0732">Signal</keyword>
<evidence type="ECO:0000259" key="6">
    <source>
        <dbReference type="Pfam" id="PF07631"/>
    </source>
</evidence>
<evidence type="ECO:0008006" key="11">
    <source>
        <dbReference type="Google" id="ProtNLM"/>
    </source>
</evidence>
<dbReference type="GO" id="GO:0020037">
    <property type="term" value="F:heme binding"/>
    <property type="evidence" value="ECO:0007669"/>
    <property type="project" value="InterPro"/>
</dbReference>
<feature type="domain" description="DUF1588" evidence="5">
    <location>
        <begin position="612"/>
        <end position="706"/>
    </location>
</feature>
<evidence type="ECO:0000313" key="9">
    <source>
        <dbReference type="EMBL" id="TWU60149.1"/>
    </source>
</evidence>